<reference evidence="2" key="1">
    <citation type="submission" date="2021-02" db="EMBL/GenBank/DDBJ databases">
        <authorList>
            <person name="Nowell W R."/>
        </authorList>
    </citation>
    <scope>NUCLEOTIDE SEQUENCE</scope>
</reference>
<proteinExistence type="predicted"/>
<dbReference type="Proteomes" id="UP000663877">
    <property type="component" value="Unassembled WGS sequence"/>
</dbReference>
<evidence type="ECO:0000256" key="1">
    <source>
        <dbReference type="SAM" id="SignalP"/>
    </source>
</evidence>
<name>A0A813W055_9BILA</name>
<sequence length="75" mass="7927">MARMIFIAVLFALVLTAQICNVQGGSCGCPLGFACSTYCKIRVPNSNGGYCQGPFNLGCQCKLNDGQETAVIDKC</sequence>
<dbReference type="InterPro" id="IPR036574">
    <property type="entry name" value="Scorpion_toxin-like_sf"/>
</dbReference>
<feature type="signal peptide" evidence="1">
    <location>
        <begin position="1"/>
        <end position="16"/>
    </location>
</feature>
<organism evidence="2 3">
    <name type="scientific">Adineta steineri</name>
    <dbReference type="NCBI Taxonomy" id="433720"/>
    <lineage>
        <taxon>Eukaryota</taxon>
        <taxon>Metazoa</taxon>
        <taxon>Spiralia</taxon>
        <taxon>Gnathifera</taxon>
        <taxon>Rotifera</taxon>
        <taxon>Eurotatoria</taxon>
        <taxon>Bdelloidea</taxon>
        <taxon>Adinetida</taxon>
        <taxon>Adinetidae</taxon>
        <taxon>Adineta</taxon>
    </lineage>
</organism>
<dbReference type="AlphaFoldDB" id="A0A813W055"/>
<evidence type="ECO:0000313" key="2">
    <source>
        <dbReference type="EMBL" id="CAF0846146.1"/>
    </source>
</evidence>
<dbReference type="PROSITE" id="PS51257">
    <property type="entry name" value="PROKAR_LIPOPROTEIN"/>
    <property type="match status" value="1"/>
</dbReference>
<dbReference type="EMBL" id="CAJNOI010000023">
    <property type="protein sequence ID" value="CAF0846146.1"/>
    <property type="molecule type" value="Genomic_DNA"/>
</dbReference>
<comment type="caution">
    <text evidence="2">The sequence shown here is derived from an EMBL/GenBank/DDBJ whole genome shotgun (WGS) entry which is preliminary data.</text>
</comment>
<protein>
    <submittedName>
        <fullName evidence="2">Uncharacterized protein</fullName>
    </submittedName>
</protein>
<accession>A0A813W055</accession>
<gene>
    <name evidence="2" type="ORF">BJG266_LOCUS7585</name>
</gene>
<dbReference type="SUPFAM" id="SSF57095">
    <property type="entry name" value="Scorpion toxin-like"/>
    <property type="match status" value="1"/>
</dbReference>
<evidence type="ECO:0000313" key="3">
    <source>
        <dbReference type="Proteomes" id="UP000663877"/>
    </source>
</evidence>
<keyword evidence="1" id="KW-0732">Signal</keyword>
<feature type="chain" id="PRO_5032395819" evidence="1">
    <location>
        <begin position="17"/>
        <end position="75"/>
    </location>
</feature>